<dbReference type="SMART" id="SM00530">
    <property type="entry name" value="HTH_XRE"/>
    <property type="match status" value="1"/>
</dbReference>
<dbReference type="Gene3D" id="1.10.260.40">
    <property type="entry name" value="lambda repressor-like DNA-binding domains"/>
    <property type="match status" value="1"/>
</dbReference>
<dbReference type="RefSeq" id="WP_123304479.1">
    <property type="nucleotide sequence ID" value="NZ_RKHK01000001.1"/>
</dbReference>
<evidence type="ECO:0000259" key="2">
    <source>
        <dbReference type="PROSITE" id="PS50943"/>
    </source>
</evidence>
<proteinExistence type="predicted"/>
<evidence type="ECO:0000313" key="4">
    <source>
        <dbReference type="Proteomes" id="UP000280668"/>
    </source>
</evidence>
<keyword evidence="4" id="KW-1185">Reference proteome</keyword>
<dbReference type="SUPFAM" id="SSF47413">
    <property type="entry name" value="lambda repressor-like DNA-binding domains"/>
    <property type="match status" value="1"/>
</dbReference>
<dbReference type="Proteomes" id="UP000280668">
    <property type="component" value="Unassembled WGS sequence"/>
</dbReference>
<feature type="domain" description="HTH cro/C1-type" evidence="2">
    <location>
        <begin position="5"/>
        <end position="59"/>
    </location>
</feature>
<dbReference type="AlphaFoldDB" id="A0A3N2BFY9"/>
<dbReference type="PANTHER" id="PTHR46558">
    <property type="entry name" value="TRACRIPTIONAL REGULATORY PROTEIN-RELATED-RELATED"/>
    <property type="match status" value="1"/>
</dbReference>
<evidence type="ECO:0000313" key="3">
    <source>
        <dbReference type="EMBL" id="ROR74157.1"/>
    </source>
</evidence>
<comment type="caution">
    <text evidence="3">The sequence shown here is derived from an EMBL/GenBank/DDBJ whole genome shotgun (WGS) entry which is preliminary data.</text>
</comment>
<dbReference type="PANTHER" id="PTHR46558:SF4">
    <property type="entry name" value="DNA-BIDING PHAGE PROTEIN"/>
    <property type="match status" value="1"/>
</dbReference>
<organism evidence="3 4">
    <name type="scientific">Bogoriella caseilytica</name>
    <dbReference type="NCBI Taxonomy" id="56055"/>
    <lineage>
        <taxon>Bacteria</taxon>
        <taxon>Bacillati</taxon>
        <taxon>Actinomycetota</taxon>
        <taxon>Actinomycetes</taxon>
        <taxon>Micrococcales</taxon>
        <taxon>Bogoriellaceae</taxon>
        <taxon>Bogoriella</taxon>
    </lineage>
</organism>
<name>A0A3N2BFY9_9MICO</name>
<dbReference type="EMBL" id="RKHK01000001">
    <property type="protein sequence ID" value="ROR74157.1"/>
    <property type="molecule type" value="Genomic_DNA"/>
</dbReference>
<dbReference type="CDD" id="cd00093">
    <property type="entry name" value="HTH_XRE"/>
    <property type="match status" value="1"/>
</dbReference>
<dbReference type="OrthoDB" id="7428772at2"/>
<protein>
    <submittedName>
        <fullName evidence="3">Putative transcriptional regulator</fullName>
    </submittedName>
</protein>
<reference evidence="3 4" key="1">
    <citation type="submission" date="2018-11" db="EMBL/GenBank/DDBJ databases">
        <title>Sequencing the genomes of 1000 actinobacteria strains.</title>
        <authorList>
            <person name="Klenk H.-P."/>
        </authorList>
    </citation>
    <scope>NUCLEOTIDE SEQUENCE [LARGE SCALE GENOMIC DNA]</scope>
    <source>
        <strain evidence="3 4">DSM 11294</strain>
    </source>
</reference>
<gene>
    <name evidence="3" type="ORF">EDD31_2557</name>
</gene>
<dbReference type="InterPro" id="IPR001387">
    <property type="entry name" value="Cro/C1-type_HTH"/>
</dbReference>
<dbReference type="InterPro" id="IPR010982">
    <property type="entry name" value="Lambda_DNA-bd_dom_sf"/>
</dbReference>
<sequence>MENTLAQLRNQHGITQDELARLAEVSRQTIISIEKGRYEPRLALAFRLARIFSCRVEDLFIPTDER</sequence>
<dbReference type="PROSITE" id="PS50943">
    <property type="entry name" value="HTH_CROC1"/>
    <property type="match status" value="1"/>
</dbReference>
<dbReference type="GO" id="GO:0003677">
    <property type="term" value="F:DNA binding"/>
    <property type="evidence" value="ECO:0007669"/>
    <property type="project" value="UniProtKB-KW"/>
</dbReference>
<evidence type="ECO:0000256" key="1">
    <source>
        <dbReference type="ARBA" id="ARBA00023125"/>
    </source>
</evidence>
<keyword evidence="1" id="KW-0238">DNA-binding</keyword>
<accession>A0A3N2BFY9</accession>
<dbReference type="Pfam" id="PF01381">
    <property type="entry name" value="HTH_3"/>
    <property type="match status" value="1"/>
</dbReference>